<dbReference type="SUPFAM" id="SSF55729">
    <property type="entry name" value="Acyl-CoA N-acyltransferases (Nat)"/>
    <property type="match status" value="1"/>
</dbReference>
<protein>
    <submittedName>
        <fullName evidence="2">GNAT family N-acetyltransferase</fullName>
    </submittedName>
</protein>
<dbReference type="RefSeq" id="WP_353865480.1">
    <property type="nucleotide sequence ID" value="NZ_CP088295.1"/>
</dbReference>
<dbReference type="Proteomes" id="UP001058860">
    <property type="component" value="Chromosome"/>
</dbReference>
<evidence type="ECO:0000313" key="3">
    <source>
        <dbReference type="Proteomes" id="UP001058860"/>
    </source>
</evidence>
<dbReference type="PROSITE" id="PS51186">
    <property type="entry name" value="GNAT"/>
    <property type="match status" value="1"/>
</dbReference>
<gene>
    <name evidence="2" type="ORF">LRS13_05625</name>
</gene>
<dbReference type="InterPro" id="IPR016181">
    <property type="entry name" value="Acyl_CoA_acyltransferase"/>
</dbReference>
<reference evidence="3" key="1">
    <citation type="submission" date="2021-11" db="EMBL/GenBank/DDBJ databases">
        <title>Cultivation dependent microbiological survey of springs from the worlds oldest radium mine currently devoted to the extraction of radon-saturated water.</title>
        <authorList>
            <person name="Kapinusova G."/>
            <person name="Smrhova T."/>
            <person name="Strejcek M."/>
            <person name="Suman J."/>
            <person name="Jani K."/>
            <person name="Pajer P."/>
            <person name="Uhlik O."/>
        </authorList>
    </citation>
    <scope>NUCLEOTIDE SEQUENCE [LARGE SCALE GENOMIC DNA]</scope>
    <source>
        <strain evidence="3">J379</strain>
    </source>
</reference>
<feature type="domain" description="N-acetyltransferase" evidence="1">
    <location>
        <begin position="126"/>
        <end position="256"/>
    </location>
</feature>
<dbReference type="InterPro" id="IPR052523">
    <property type="entry name" value="Trichothecene_AcTrans"/>
</dbReference>
<keyword evidence="3" id="KW-1185">Reference proteome</keyword>
<dbReference type="InterPro" id="IPR000182">
    <property type="entry name" value="GNAT_dom"/>
</dbReference>
<evidence type="ECO:0000259" key="1">
    <source>
        <dbReference type="PROSITE" id="PS51186"/>
    </source>
</evidence>
<dbReference type="Gene3D" id="3.40.630.30">
    <property type="match status" value="1"/>
</dbReference>
<dbReference type="Pfam" id="PF00583">
    <property type="entry name" value="Acetyltransf_1"/>
    <property type="match status" value="1"/>
</dbReference>
<evidence type="ECO:0000313" key="2">
    <source>
        <dbReference type="EMBL" id="UUY05010.1"/>
    </source>
</evidence>
<name>A0ABY5PKB7_9ACTN</name>
<organism evidence="2 3">
    <name type="scientific">Svornostia abyssi</name>
    <dbReference type="NCBI Taxonomy" id="2898438"/>
    <lineage>
        <taxon>Bacteria</taxon>
        <taxon>Bacillati</taxon>
        <taxon>Actinomycetota</taxon>
        <taxon>Thermoleophilia</taxon>
        <taxon>Solirubrobacterales</taxon>
        <taxon>Baekduiaceae</taxon>
        <taxon>Svornostia</taxon>
    </lineage>
</organism>
<dbReference type="PANTHER" id="PTHR42791:SF1">
    <property type="entry name" value="N-ACETYLTRANSFERASE DOMAIN-CONTAINING PROTEIN"/>
    <property type="match status" value="1"/>
</dbReference>
<dbReference type="PANTHER" id="PTHR42791">
    <property type="entry name" value="GNAT FAMILY ACETYLTRANSFERASE"/>
    <property type="match status" value="1"/>
</dbReference>
<dbReference type="CDD" id="cd04301">
    <property type="entry name" value="NAT_SF"/>
    <property type="match status" value="1"/>
</dbReference>
<dbReference type="EMBL" id="CP088295">
    <property type="protein sequence ID" value="UUY05010.1"/>
    <property type="molecule type" value="Genomic_DNA"/>
</dbReference>
<sequence>MTAFSDAELEARRRAGAPSFWIRLTERAAGAWVEERAGGVVAAVLPGSPNRSVMNSTFYEDGAAMLAARDELERVYREAGVAAWTVWVLDGDEGTAAALAAAGHVLDANPAAMGGVLAEMDLEPRGGVEVVRSDDWAAIARLNAAAYSTPEEDWVAALGDQTDALGALYVVGATSDPECCAFISTHGGNAEVCFVATRAQARGRGYASELLRHALRVAMAEGCETTTLEATKLGQPVYERMGFRVLGELQMWEQRF</sequence>
<accession>A0ABY5PKB7</accession>
<proteinExistence type="predicted"/>